<reference evidence="8" key="1">
    <citation type="submission" date="2020-12" db="EMBL/GenBank/DDBJ databases">
        <title>Metabolic potential, ecology and presence of endohyphal bacteria is reflected in genomic diversity of Mucoromycotina.</title>
        <authorList>
            <person name="Muszewska A."/>
            <person name="Okrasinska A."/>
            <person name="Steczkiewicz K."/>
            <person name="Drgas O."/>
            <person name="Orlowska M."/>
            <person name="Perlinska-Lenart U."/>
            <person name="Aleksandrzak-Piekarczyk T."/>
            <person name="Szatraj K."/>
            <person name="Zielenkiewicz U."/>
            <person name="Pilsyk S."/>
            <person name="Malc E."/>
            <person name="Mieczkowski P."/>
            <person name="Kruszewska J.S."/>
            <person name="Biernat P."/>
            <person name="Pawlowska J."/>
        </authorList>
    </citation>
    <scope>NUCLEOTIDE SEQUENCE</scope>
    <source>
        <strain evidence="8">CBS 226.32</strain>
    </source>
</reference>
<organism evidence="8 9">
    <name type="scientific">Mucor plumbeus</name>
    <dbReference type="NCBI Taxonomy" id="97098"/>
    <lineage>
        <taxon>Eukaryota</taxon>
        <taxon>Fungi</taxon>
        <taxon>Fungi incertae sedis</taxon>
        <taxon>Mucoromycota</taxon>
        <taxon>Mucoromycotina</taxon>
        <taxon>Mucoromycetes</taxon>
        <taxon>Mucorales</taxon>
        <taxon>Mucorineae</taxon>
        <taxon>Mucoraceae</taxon>
        <taxon>Mucor</taxon>
    </lineage>
</organism>
<comment type="cofactor">
    <cofactor evidence="5">
        <name>Ca(2+)</name>
        <dbReference type="ChEBI" id="CHEBI:29108"/>
    </cofactor>
    <text evidence="5">Binds 2 calcium ions per subunit.</text>
</comment>
<dbReference type="AlphaFoldDB" id="A0A8H7UYX5"/>
<evidence type="ECO:0000256" key="7">
    <source>
        <dbReference type="SAM" id="Phobius"/>
    </source>
</evidence>
<feature type="binding site" evidence="5">
    <location>
        <position position="316"/>
    </location>
    <ligand>
        <name>Ca(2+)</name>
        <dbReference type="ChEBI" id="CHEBI:29108"/>
        <label>1</label>
        <note>catalytic</note>
    </ligand>
</feature>
<dbReference type="Proteomes" id="UP000650833">
    <property type="component" value="Unassembled WGS sequence"/>
</dbReference>
<dbReference type="OrthoDB" id="5307922at2759"/>
<dbReference type="SUPFAM" id="SSF63829">
    <property type="entry name" value="Calcium-dependent phosphotriesterase"/>
    <property type="match status" value="1"/>
</dbReference>
<feature type="disulfide bond" description="In form B" evidence="6">
    <location>
        <begin position="60"/>
        <end position="406"/>
    </location>
</feature>
<dbReference type="InterPro" id="IPR002640">
    <property type="entry name" value="Arylesterase"/>
</dbReference>
<feature type="binding site" evidence="5">
    <location>
        <position position="200"/>
    </location>
    <ligand>
        <name>Ca(2+)</name>
        <dbReference type="ChEBI" id="CHEBI:29108"/>
        <label>1</label>
        <note>catalytic</note>
    </ligand>
</feature>
<evidence type="ECO:0000313" key="8">
    <source>
        <dbReference type="EMBL" id="KAG2203841.1"/>
    </source>
</evidence>
<dbReference type="PANTHER" id="PTHR11799:SF30">
    <property type="entry name" value="SERUM PARAOXONASE_ARYLESTERASE 2"/>
    <property type="match status" value="1"/>
</dbReference>
<comment type="caution">
    <text evidence="8">The sequence shown here is derived from an EMBL/GenBank/DDBJ whole genome shotgun (WGS) entry which is preliminary data.</text>
</comment>
<evidence type="ECO:0000256" key="4">
    <source>
        <dbReference type="ARBA" id="ARBA00023180"/>
    </source>
</evidence>
<proteinExistence type="inferred from homology"/>
<dbReference type="Pfam" id="PF01731">
    <property type="entry name" value="Arylesterase"/>
    <property type="match status" value="1"/>
</dbReference>
<evidence type="ECO:0000256" key="3">
    <source>
        <dbReference type="ARBA" id="ARBA00023157"/>
    </source>
</evidence>
<feature type="binding site" evidence="5">
    <location>
        <position position="147"/>
    </location>
    <ligand>
        <name>Ca(2+)</name>
        <dbReference type="ChEBI" id="CHEBI:29108"/>
        <label>1</label>
        <note>catalytic</note>
    </ligand>
</feature>
<dbReference type="EMBL" id="JAEPRC010000215">
    <property type="protein sequence ID" value="KAG2203841.1"/>
    <property type="molecule type" value="Genomic_DNA"/>
</dbReference>
<keyword evidence="4" id="KW-0325">Glycoprotein</keyword>
<evidence type="ECO:0000256" key="5">
    <source>
        <dbReference type="PIRSR" id="PIRSR602640-2"/>
    </source>
</evidence>
<protein>
    <submittedName>
        <fullName evidence="8">Uncharacterized protein</fullName>
    </submittedName>
</protein>
<keyword evidence="7" id="KW-0472">Membrane</keyword>
<comment type="similarity">
    <text evidence="1">Belongs to the paraoxonase family.</text>
</comment>
<feature type="binding site" evidence="5">
    <location>
        <position position="317"/>
    </location>
    <ligand>
        <name>Ca(2+)</name>
        <dbReference type="ChEBI" id="CHEBI:29108"/>
        <label>1</label>
        <note>catalytic</note>
    </ligand>
</feature>
<feature type="binding site" evidence="5">
    <location>
        <position position="74"/>
    </location>
    <ligand>
        <name>Ca(2+)</name>
        <dbReference type="ChEBI" id="CHEBI:29108"/>
        <label>1</label>
        <note>catalytic</note>
    </ligand>
</feature>
<feature type="transmembrane region" description="Helical" evidence="7">
    <location>
        <begin position="28"/>
        <end position="52"/>
    </location>
</feature>
<keyword evidence="5" id="KW-0479">Metal-binding</keyword>
<keyword evidence="9" id="KW-1185">Reference proteome</keyword>
<keyword evidence="5" id="KW-0106">Calcium</keyword>
<evidence type="ECO:0000256" key="6">
    <source>
        <dbReference type="PIRSR" id="PIRSR602640-3"/>
    </source>
</evidence>
<dbReference type="GO" id="GO:0004064">
    <property type="term" value="F:arylesterase activity"/>
    <property type="evidence" value="ECO:0007669"/>
    <property type="project" value="InterPro"/>
</dbReference>
<name>A0A8H7UYX5_9FUNG</name>
<dbReference type="InterPro" id="IPR011042">
    <property type="entry name" value="6-blade_b-propeller_TolB-like"/>
</dbReference>
<keyword evidence="7" id="KW-1133">Transmembrane helix</keyword>
<accession>A0A8H7UYX5</accession>
<evidence type="ECO:0000313" key="9">
    <source>
        <dbReference type="Proteomes" id="UP000650833"/>
    </source>
</evidence>
<feature type="binding site" evidence="5">
    <location>
        <position position="266"/>
    </location>
    <ligand>
        <name>Ca(2+)</name>
        <dbReference type="ChEBI" id="CHEBI:29108"/>
        <label>1</label>
        <note>catalytic</note>
    </ligand>
</feature>
<dbReference type="Gene3D" id="2.120.10.30">
    <property type="entry name" value="TolB, C-terminal domain"/>
    <property type="match status" value="1"/>
</dbReference>
<keyword evidence="7" id="KW-0812">Transmembrane</keyword>
<dbReference type="InterPro" id="IPR051288">
    <property type="entry name" value="Serum_paraoxonase/arylesterase"/>
</dbReference>
<gene>
    <name evidence="8" type="ORF">INT46_005958</name>
</gene>
<keyword evidence="2" id="KW-0378">Hydrolase</keyword>
<evidence type="ECO:0000256" key="2">
    <source>
        <dbReference type="ARBA" id="ARBA00022801"/>
    </source>
</evidence>
<sequence length="408" mass="45713">MASSNAEGAAPFPPPRKNVWFSLTHWGYILPVIYIASILYVLVPLSGIFLTVEDFNIDECVKMEGPDDFKYCEDFVLSDEAGIAYVSCDPVRIQYNDIMGINKLTPGEIVPAGGIWKVNYVETPASIEKFNMQIQSNISKTFHPLGITLDFHPETNKKMLAAINKPHLEHPSVELFDVDDDQVNLIHKHTIRHDKIYSPNSIHMIQDAKFRSADGTPSFFFSNDHYFVHPILRKLETYFFRWSNVGFYNAVTGQVEKGVEGLYFANGVSGTDNVLFIAETNKRSVRQYKVVTTVKNDIPHIHLDHIAEATFNMAVDNLHYHADKELLVIGGHPKPLDLIKYIAAADPSPIVKPPSQIDVWDIRTGETKTLIRDTGSLFGTSSTGAIDIENSKLVVSGLYEEGLLVCDI</sequence>
<dbReference type="GO" id="GO:0046872">
    <property type="term" value="F:metal ion binding"/>
    <property type="evidence" value="ECO:0007669"/>
    <property type="project" value="UniProtKB-KW"/>
</dbReference>
<keyword evidence="3 6" id="KW-1015">Disulfide bond</keyword>
<dbReference type="PANTHER" id="PTHR11799">
    <property type="entry name" value="PARAOXONASE"/>
    <property type="match status" value="1"/>
</dbReference>
<evidence type="ECO:0000256" key="1">
    <source>
        <dbReference type="ARBA" id="ARBA00008595"/>
    </source>
</evidence>